<dbReference type="InterPro" id="IPR011009">
    <property type="entry name" value="Kinase-like_dom_sf"/>
</dbReference>
<keyword evidence="3" id="KW-0723">Serine/threonine-protein kinase</keyword>
<feature type="region of interest" description="Disordered" evidence="7">
    <location>
        <begin position="3133"/>
        <end position="3174"/>
    </location>
</feature>
<dbReference type="SMART" id="SM01344">
    <property type="entry name" value="NUC194"/>
    <property type="match status" value="1"/>
</dbReference>
<evidence type="ECO:0000256" key="6">
    <source>
        <dbReference type="ARBA" id="ARBA00023242"/>
    </source>
</evidence>
<comment type="subcellular location">
    <subcellularLocation>
        <location evidence="1">Nucleus</location>
        <location evidence="1">Nucleolus</location>
    </subcellularLocation>
</comment>
<dbReference type="EMBL" id="BSXW01000855">
    <property type="protein sequence ID" value="GMF30671.1"/>
    <property type="molecule type" value="Genomic_DNA"/>
</dbReference>
<dbReference type="InterPro" id="IPR045581">
    <property type="entry name" value="DNAPKcs_CC5"/>
</dbReference>
<protein>
    <recommendedName>
        <fullName evidence="2">DNA-dependent protein kinase catalytic subunit</fullName>
    </recommendedName>
</protein>
<evidence type="ECO:0000256" key="7">
    <source>
        <dbReference type="SAM" id="MobiDB-lite"/>
    </source>
</evidence>
<dbReference type="SMART" id="SM01343">
    <property type="entry name" value="FATC"/>
    <property type="match status" value="1"/>
</dbReference>
<dbReference type="GO" id="GO:0000723">
    <property type="term" value="P:telomere maintenance"/>
    <property type="evidence" value="ECO:0007669"/>
    <property type="project" value="TreeGrafter"/>
</dbReference>
<keyword evidence="11" id="KW-1185">Reference proteome</keyword>
<keyword evidence="3" id="KW-0808">Transferase</keyword>
<evidence type="ECO:0000256" key="1">
    <source>
        <dbReference type="ARBA" id="ARBA00004604"/>
    </source>
</evidence>
<keyword evidence="3" id="KW-0418">Kinase</keyword>
<dbReference type="InterPro" id="IPR012582">
    <property type="entry name" value="DNAPKcs_CC3"/>
</dbReference>
<dbReference type="SMART" id="SM00146">
    <property type="entry name" value="PI3Kc"/>
    <property type="match status" value="1"/>
</dbReference>
<dbReference type="InterPro" id="IPR016024">
    <property type="entry name" value="ARM-type_fold"/>
</dbReference>
<feature type="compositionally biased region" description="Polar residues" evidence="7">
    <location>
        <begin position="3159"/>
        <end position="3174"/>
    </location>
</feature>
<accession>A0A9W6X4Y5</accession>
<feature type="domain" description="FATC" evidence="9">
    <location>
        <begin position="3238"/>
        <end position="3270"/>
    </location>
</feature>
<dbReference type="SUPFAM" id="SSF48371">
    <property type="entry name" value="ARM repeat"/>
    <property type="match status" value="2"/>
</dbReference>
<keyword evidence="6" id="KW-0539">Nucleus</keyword>
<dbReference type="Pfam" id="PF19704">
    <property type="entry name" value="DNAPKcs_CC5"/>
    <property type="match status" value="1"/>
</dbReference>
<keyword evidence="4" id="KW-0597">Phosphoprotein</keyword>
<gene>
    <name evidence="10" type="ORF">Plil01_001311500</name>
</gene>
<name>A0A9W6X4Y5_9STRA</name>
<feature type="compositionally biased region" description="Polar residues" evidence="7">
    <location>
        <begin position="3133"/>
        <end position="3143"/>
    </location>
</feature>
<dbReference type="InterPro" id="IPR046804">
    <property type="entry name" value="DNA-PKcs_N"/>
</dbReference>
<dbReference type="Gene3D" id="1.10.1070.11">
    <property type="entry name" value="Phosphatidylinositol 3-/4-kinase, catalytic domain"/>
    <property type="match status" value="1"/>
</dbReference>
<dbReference type="PROSITE" id="PS51190">
    <property type="entry name" value="FATC"/>
    <property type="match status" value="1"/>
</dbReference>
<evidence type="ECO:0000256" key="3">
    <source>
        <dbReference type="ARBA" id="ARBA00022527"/>
    </source>
</evidence>
<feature type="domain" description="PI3K/PI4K catalytic" evidence="8">
    <location>
        <begin position="2820"/>
        <end position="3160"/>
    </location>
</feature>
<organism evidence="10 11">
    <name type="scientific">Phytophthora lilii</name>
    <dbReference type="NCBI Taxonomy" id="2077276"/>
    <lineage>
        <taxon>Eukaryota</taxon>
        <taxon>Sar</taxon>
        <taxon>Stramenopiles</taxon>
        <taxon>Oomycota</taxon>
        <taxon>Peronosporomycetes</taxon>
        <taxon>Peronosporales</taxon>
        <taxon>Peronosporaceae</taxon>
        <taxon>Phytophthora</taxon>
    </lineage>
</organism>
<dbReference type="SUPFAM" id="SSF56112">
    <property type="entry name" value="Protein kinase-like (PK-like)"/>
    <property type="match status" value="1"/>
</dbReference>
<evidence type="ECO:0000256" key="4">
    <source>
        <dbReference type="ARBA" id="ARBA00022553"/>
    </source>
</evidence>
<dbReference type="GO" id="GO:0006303">
    <property type="term" value="P:double-strand break repair via nonhomologous end joining"/>
    <property type="evidence" value="ECO:0007669"/>
    <property type="project" value="InterPro"/>
</dbReference>
<proteinExistence type="predicted"/>
<evidence type="ECO:0000313" key="11">
    <source>
        <dbReference type="Proteomes" id="UP001165083"/>
    </source>
</evidence>
<dbReference type="InterPro" id="IPR046803">
    <property type="entry name" value="DNAPKcs_CC1-2"/>
</dbReference>
<dbReference type="GO" id="GO:0004677">
    <property type="term" value="F:DNA-dependent protein kinase activity"/>
    <property type="evidence" value="ECO:0007669"/>
    <property type="project" value="InterPro"/>
</dbReference>
<evidence type="ECO:0000256" key="2">
    <source>
        <dbReference type="ARBA" id="ARBA00018077"/>
    </source>
</evidence>
<evidence type="ECO:0000259" key="8">
    <source>
        <dbReference type="PROSITE" id="PS50290"/>
    </source>
</evidence>
<feature type="region of interest" description="Disordered" evidence="7">
    <location>
        <begin position="1862"/>
        <end position="1896"/>
    </location>
</feature>
<dbReference type="Pfam" id="PF00454">
    <property type="entry name" value="PI3_PI4_kinase"/>
    <property type="match status" value="1"/>
</dbReference>
<dbReference type="PANTHER" id="PTHR11139:SF68">
    <property type="entry name" value="DNA-DEPENDENT PROTEIN KINASE CATALYTIC SUBUNIT"/>
    <property type="match status" value="1"/>
</dbReference>
<reference evidence="10" key="1">
    <citation type="submission" date="2023-04" db="EMBL/GenBank/DDBJ databases">
        <title>Phytophthora lilii NBRC 32176.</title>
        <authorList>
            <person name="Ichikawa N."/>
            <person name="Sato H."/>
            <person name="Tonouchi N."/>
        </authorList>
    </citation>
    <scope>NUCLEOTIDE SEQUENCE</scope>
    <source>
        <strain evidence="10">NBRC 32176</strain>
    </source>
</reference>
<comment type="caution">
    <text evidence="10">The sequence shown here is derived from an EMBL/GenBank/DDBJ whole genome shotgun (WGS) entry which is preliminary data.</text>
</comment>
<dbReference type="OrthoDB" id="381190at2759"/>
<dbReference type="InterPro" id="IPR036940">
    <property type="entry name" value="PI3/4_kinase_cat_sf"/>
</dbReference>
<dbReference type="GO" id="GO:0005730">
    <property type="term" value="C:nucleolus"/>
    <property type="evidence" value="ECO:0007669"/>
    <property type="project" value="UniProtKB-SubCell"/>
</dbReference>
<evidence type="ECO:0000256" key="5">
    <source>
        <dbReference type="ARBA" id="ARBA00022763"/>
    </source>
</evidence>
<evidence type="ECO:0000313" key="10">
    <source>
        <dbReference type="EMBL" id="GMF30671.1"/>
    </source>
</evidence>
<dbReference type="InterPro" id="IPR037706">
    <property type="entry name" value="DNA-PK_dom"/>
</dbReference>
<evidence type="ECO:0000259" key="9">
    <source>
        <dbReference type="PROSITE" id="PS51190"/>
    </source>
</evidence>
<dbReference type="Pfam" id="PF20502">
    <property type="entry name" value="DNAPKcs_CC1-2"/>
    <property type="match status" value="1"/>
</dbReference>
<dbReference type="InterPro" id="IPR003151">
    <property type="entry name" value="PIK-rel_kinase_FAT"/>
</dbReference>
<feature type="compositionally biased region" description="Polar residues" evidence="7">
    <location>
        <begin position="1862"/>
        <end position="1887"/>
    </location>
</feature>
<dbReference type="Pfam" id="PF08163">
    <property type="entry name" value="DNAPKcs_CC3"/>
    <property type="match status" value="1"/>
</dbReference>
<feature type="compositionally biased region" description="Acidic residues" evidence="7">
    <location>
        <begin position="3144"/>
        <end position="3153"/>
    </location>
</feature>
<dbReference type="InterPro" id="IPR003152">
    <property type="entry name" value="FATC_dom"/>
</dbReference>
<dbReference type="InterPro" id="IPR050517">
    <property type="entry name" value="DDR_Repair_Kinase"/>
</dbReference>
<dbReference type="CDD" id="cd05172">
    <property type="entry name" value="PIKKc_DNA-PK"/>
    <property type="match status" value="1"/>
</dbReference>
<dbReference type="PROSITE" id="PS50290">
    <property type="entry name" value="PI3_4_KINASE_3"/>
    <property type="match status" value="1"/>
</dbReference>
<dbReference type="Gene3D" id="3.30.1010.10">
    <property type="entry name" value="Phosphatidylinositol 3-kinase Catalytic Subunit, Chain A, domain 4"/>
    <property type="match status" value="1"/>
</dbReference>
<dbReference type="Proteomes" id="UP001165083">
    <property type="component" value="Unassembled WGS sequence"/>
</dbReference>
<dbReference type="InterPro" id="IPR000403">
    <property type="entry name" value="PI3/4_kinase_cat_dom"/>
</dbReference>
<sequence length="3270" mass="365000">MDHTKYFDELPNHSEYDADRRSYFRSEYASFIQRACGQVRFYQDELLLTCAEFVLASPIGLVPIQSMVDIVRSILELGKSYLPAASVAISALERWQRRCPEKLEDVISETATLVSSFLDQDGFDNEILKSTGSIMDNSDANGESDLTQLQRRILLLLGRCGGKVSLLISEPPSVVNASGSMGSLSSPFFRLDLQLNEVSLSLPMDSILSHLGNLAANSSVRRVKASASECYHALVCYLCGKTATHPNAGGKKTVFYDMWRGVIARVLRLATDPEKICRSLFEPLLFQLLRWLATNSDVFPFEYASMLDELTRSLSDPETAVRTISARCIAKLLSIALEKTTTELQVDDIFERVFSLCRHPGAVQRSGAAASISYFLRTLNEEDGAVLTRFALPCVRNLLNALRLCDIDNRNKVGGVDISQDVISKAVTKIERGISRFPQFFFKGSIPGRKTTIEGGVLQETTSWLFQQTGAREVLFRQLCRRLFVSFSLLSHKSSSEWLQQYALTHGCEAISSALVSMRSLAHTVFDISMEWMEQLSASIESYVWCVELVGDKAEGIFKLATSSPRQESAKRKNVSGALEPNERNCQQTLAWAIESFLKHKSPWEDISLEKDWAKAYLSVLTSICHCIKSLMSSGNVMLRRVADVDDQFFQATIAKKLLEALLHRHDSWTNNTSRSYDEIEDFCAEIVARSQDWSIQVAQTVDDLLLTLTSTLTATTSDETFAKHAKSIAILSFFGSEILGARIVSSPVADKHAATFALVARKTSQFGRCLPESRRVTIAALKAAAACGWKISDIFVNPTDLQMYGPVLEGVINFIPTLAVWKRCASDLVSLSLTNEYVVKVLSEVIHQVASFKVYAARSTEWDMFTKTLVTNIKQFVTSLDSAKADTQRTLSLLHVLRFFLELCKQCSPDLVEALRIGPIRDIQDAAIVLLKQRGCSYLVKADILRILASLGPSSILATGKEHISYPTLDALVAFVFDEFPIVSTDVVRGSKEYDVYHLLYSELLGVIEQSGSIAYTKVIYPSLKEGDNHLFRAEIKQMLARFTISLSGGVTDEAQNNASVQVHLVELLDILLDPALHISIRKTLLEELFTPLIECQTRDTLQQFYLMKSPSKNSTIIALLAALISTAADVTSGGSRIGVFVAFSLVEILYRLLDPEIVRTNINSSFLGHNNGKGREFTMLVCKCASKVLTKAYEEVDDLTRLACCAAYSCLLTAVSRTQKKEKFFDQILFQPALWENILDLSREYKLCAETETFATIPLSSLSTVSLQTRLDPSAANPKSKRNAPSVLQFFTASSLSMDADSLRVSTMPGPLDVDQANAGYENVEIELDELNQHPCMIPLLRVLIQMKVDFGSSWSQKTMPGWMKKLYDVIIGTSTALNVRLFLAKMVLNIPGVFVTYASSWLGAVADVLIDASASAKVPEFSYVLRDCCNLVLESWKDVSVTALKDTVSRFITELIKLCPDRNNMIRDNNVLLVTKMITLWKDSVNIDVSILTTYLNADDEDTKMKSAKQFAALQTVSAMMDSGLARDIALAGDGEQTIEAGILLVMKAKSSSLYTLAAEVAGLYLRFVAYAQSEKFMCNLKYLILCSYNDEDFGRFLALLRNTSMHQPQVIDSSMLQRLSFVLPKAVSVDSWALLAADCLGNAARNDSVSKDVFIHAQSVLGRFIAHRHPGVQYSTLQAISRIVDYLSPHDLNVLITKSSEGGLSMLRIYEVHELSQCRGLLFAIAKTLYERDLSVDVKVKLRASLLHGLCDPDDALRKEAFEYWNTFEVMDNTCSDRVLTIFDSLYSQEYADKWVLYATNLLLRMAKESSDFHRPLFPSALSSGEYSETEIDAGWEAKTQSMAPLFSVETDIFSAHQEPTASDSIDSQSDGPLTSTMQSQLFPSKPGKPATRLNTCQTSKNVNASQQRARFPKRQASTDKLVVRDSSSYGKKASKRYFQDQYALRKKHEAAQVARERTQWQGQVSIQRTYRVGEFPDIQITQNDIVGPLMSLCEVHAETSSLVFGTLFSSVVTTPQFEQSGNIRQLAEKLDRTLVLSKTSSVYVDAVVSAYFTTIAKNPRLCELLAISPRTIGEAGLSSGKYHLSELALEERLIYTNQRKDWDHDIINNEYATTSWDLLHKLLSTVHKRNFLIALSMACSTTTESKLALQAQLSGDLPLAIATYKKAETMLDSQMEVLDDSYSLAIAADATRCRWQRFNCLETLNNWDALYSEIKDMTKDDTEFLWRQNPPYLEQGVGHYMRSCLGLAERSGDQDALVDLKSFVEIARNVSTKQELVQSRFPVEVCLTYLLTGDKNQARVCIENFYSAFLKTWRQISSMAVSSRMELMQSLSSIVEVDELLMHFRVDHQSASNQKQSSIAQFVNAWRRSPPSTEDGMILWSQHTMVQSAIASFLLDCGEDQETVSDEARLTVLGSKSNAMLQYANAAISCNVLALASKMLKGYRELCNANNLPKLSVQMVEVFVSHVLKLVDHQQQISDTGELTSSSLKLITRYYETATKMFDNVEIMNMMETAHASDKVAMGYLEAKTFASAATFYAANDVDDSLKEEYFLRSLDMFKLSCERINFSPVDSNSKPDEATSAAFLRCRLTFIEFLNDLLYKRKMEKLAQLTDRKTMIKLLAENILGGMATGDRECAHYFPQICDVIAPYPDIVAEFEQHVLTNVPLWTCLQWSAQLMALLNGPIDDNRAIDARERVNTLWKDCFSPDRPLLGGQIGRYNREWSRKAKRDVEKIMGKDGGNLTTKTVNSAREWISNHFGVTPGRYGITKDMKAHLGDFAEWLEEFDHSKCILELPGQYTAHWGPPDPTTHIRILSFDSMLGVLASKQLPKRLVVHCSDEKDYTFLVKGGEDLRLDQRIEQLFGVMNQILAADPRCRDQRLSLTTYNVVPMTQEIGILEWVDGTSTLKGVIEAQLQIDDRCADLKSNKRQKLELFNTTAAKAYETFLLKQRGASFSAKVAAPRSKDVVEQFAKVQAMIPGDLLRRQLLGLGSNFEAFLLVRDHFLKSLAVFNACSYVLGIGDRHLDNFLFDLSSGRVIGIDFGVSFGAGASALPVPELIPFRYTRQMDFVFQPYDGPNLLAQEMQAVFEALRSKRQVVESVMNVFLHEPLLDWQQSTTMHQKSLFEGGDAQSTLQSTLQDSDADMEEVEEPASKCASRSSKGSTASPAGVSSATSAWLPDVKIAIARRKLEGVSPGLLLKEELSQNPHLKQQMSKFHDLVDAACSTSEHGANEMAILSSLAQAQELLTMASAPDLLGRTFQGWMPWL</sequence>
<keyword evidence="5" id="KW-0227">DNA damage</keyword>
<dbReference type="PANTHER" id="PTHR11139">
    <property type="entry name" value="ATAXIA TELANGIECTASIA MUTATED ATM -RELATED"/>
    <property type="match status" value="1"/>
</dbReference>
<dbReference type="Pfam" id="PF02259">
    <property type="entry name" value="FAT"/>
    <property type="match status" value="1"/>
</dbReference>
<dbReference type="Pfam" id="PF20500">
    <property type="entry name" value="DNA-PKcs_N"/>
    <property type="match status" value="1"/>
</dbReference>
<dbReference type="Gene3D" id="1.25.10.10">
    <property type="entry name" value="Leucine-rich Repeat Variant"/>
    <property type="match status" value="1"/>
</dbReference>
<dbReference type="InterPro" id="IPR011989">
    <property type="entry name" value="ARM-like"/>
</dbReference>